<dbReference type="EMBL" id="LNNH01000019">
    <property type="protein sequence ID" value="KWW19987.1"/>
    <property type="molecule type" value="Genomic_DNA"/>
</dbReference>
<dbReference type="RefSeq" id="WP_061142180.1">
    <property type="nucleotide sequence ID" value="NZ_LNNH01000019.1"/>
</dbReference>
<organism evidence="6 7">
    <name type="scientific">Peribacillus simplex</name>
    <dbReference type="NCBI Taxonomy" id="1478"/>
    <lineage>
        <taxon>Bacteria</taxon>
        <taxon>Bacillati</taxon>
        <taxon>Bacillota</taxon>
        <taxon>Bacilli</taxon>
        <taxon>Bacillales</taxon>
        <taxon>Bacillaceae</taxon>
        <taxon>Peribacillus</taxon>
    </lineage>
</organism>
<evidence type="ECO:0000256" key="1">
    <source>
        <dbReference type="ARBA" id="ARBA00004141"/>
    </source>
</evidence>
<evidence type="ECO:0000256" key="4">
    <source>
        <dbReference type="ARBA" id="ARBA00023136"/>
    </source>
</evidence>
<feature type="transmembrane region" description="Helical" evidence="5">
    <location>
        <begin position="31"/>
        <end position="56"/>
    </location>
</feature>
<dbReference type="GO" id="GO:0009403">
    <property type="term" value="P:toxin biosynthetic process"/>
    <property type="evidence" value="ECO:0007669"/>
    <property type="project" value="InterPro"/>
</dbReference>
<accession>A0A120GPQ0</accession>
<feature type="transmembrane region" description="Helical" evidence="5">
    <location>
        <begin position="77"/>
        <end position="97"/>
    </location>
</feature>
<evidence type="ECO:0000256" key="3">
    <source>
        <dbReference type="ARBA" id="ARBA00022989"/>
    </source>
</evidence>
<keyword evidence="4 5" id="KW-0472">Membrane</keyword>
<gene>
    <name evidence="6" type="ORF">AS888_06075</name>
</gene>
<dbReference type="Pfam" id="PF02674">
    <property type="entry name" value="Colicin_V"/>
    <property type="match status" value="1"/>
</dbReference>
<protein>
    <recommendedName>
        <fullName evidence="8">CvpA family protein</fullName>
    </recommendedName>
</protein>
<keyword evidence="7" id="KW-1185">Reference proteome</keyword>
<evidence type="ECO:0000313" key="7">
    <source>
        <dbReference type="Proteomes" id="UP000064189"/>
    </source>
</evidence>
<comment type="subcellular location">
    <subcellularLocation>
        <location evidence="1">Membrane</location>
        <topology evidence="1">Multi-pass membrane protein</topology>
    </subcellularLocation>
</comment>
<sequence length="181" mass="20387">MLDLAILAILLIGLLIGLKRGFILQTVHMTGFIVAFIVAYVFYGDLAPNLKLWIPFPTMSDSSALTMFFETVGLETAYYNAIAFAIIFFAAKILWQMLGSMLNFITHLPILKQLNRWGGGILGFIEIYLIMFIILYIAAMLPMDSIQKPLAGSFLAESIVKHTPFLSEQVKELWFQKPDQS</sequence>
<dbReference type="PANTHER" id="PTHR37306">
    <property type="entry name" value="COLICIN V PRODUCTION PROTEIN"/>
    <property type="match status" value="1"/>
</dbReference>
<name>A0A120GPQ0_9BACI</name>
<proteinExistence type="predicted"/>
<dbReference type="GO" id="GO:0016020">
    <property type="term" value="C:membrane"/>
    <property type="evidence" value="ECO:0007669"/>
    <property type="project" value="UniProtKB-SubCell"/>
</dbReference>
<keyword evidence="3 5" id="KW-1133">Transmembrane helix</keyword>
<evidence type="ECO:0000313" key="6">
    <source>
        <dbReference type="EMBL" id="KWW19987.1"/>
    </source>
</evidence>
<dbReference type="AlphaFoldDB" id="A0A120GPQ0"/>
<keyword evidence="2 5" id="KW-0812">Transmembrane</keyword>
<dbReference type="Proteomes" id="UP000064189">
    <property type="component" value="Unassembled WGS sequence"/>
</dbReference>
<evidence type="ECO:0008006" key="8">
    <source>
        <dbReference type="Google" id="ProtNLM"/>
    </source>
</evidence>
<reference evidence="6 7" key="1">
    <citation type="submission" date="2015-11" db="EMBL/GenBank/DDBJ databases">
        <title>Genome Sequence of Bacillus simplex strain VanAntwerpen2.</title>
        <authorList>
            <person name="Couger M.B."/>
        </authorList>
    </citation>
    <scope>NUCLEOTIDE SEQUENCE [LARGE SCALE GENOMIC DNA]</scope>
    <source>
        <strain evidence="6 7">VanAntwerpen02</strain>
    </source>
</reference>
<evidence type="ECO:0000256" key="2">
    <source>
        <dbReference type="ARBA" id="ARBA00022692"/>
    </source>
</evidence>
<dbReference type="InterPro" id="IPR003825">
    <property type="entry name" value="Colicin-V_CvpA"/>
</dbReference>
<evidence type="ECO:0000256" key="5">
    <source>
        <dbReference type="SAM" id="Phobius"/>
    </source>
</evidence>
<comment type="caution">
    <text evidence="6">The sequence shown here is derived from an EMBL/GenBank/DDBJ whole genome shotgun (WGS) entry which is preliminary data.</text>
</comment>
<feature type="transmembrane region" description="Helical" evidence="5">
    <location>
        <begin position="117"/>
        <end position="139"/>
    </location>
</feature>
<dbReference type="PANTHER" id="PTHR37306:SF1">
    <property type="entry name" value="COLICIN V PRODUCTION PROTEIN"/>
    <property type="match status" value="1"/>
</dbReference>